<dbReference type="PANTHER" id="PTHR31438">
    <property type="entry name" value="LYSINE N-ACYLTRANSFERASE C17G9.06C-RELATED"/>
    <property type="match status" value="1"/>
</dbReference>
<dbReference type="InterPro" id="IPR019432">
    <property type="entry name" value="Acyltransferase_MbtK/IucB-like"/>
</dbReference>
<accession>A0A4D4LDA7</accession>
<evidence type="ECO:0000256" key="3">
    <source>
        <dbReference type="ARBA" id="ARBA00020586"/>
    </source>
</evidence>
<dbReference type="InterPro" id="IPR016181">
    <property type="entry name" value="Acyl_CoA_acyltransferase"/>
</dbReference>
<feature type="compositionally biased region" description="Basic and acidic residues" evidence="6">
    <location>
        <begin position="198"/>
        <end position="249"/>
    </location>
</feature>
<evidence type="ECO:0000256" key="2">
    <source>
        <dbReference type="ARBA" id="ARBA00005102"/>
    </source>
</evidence>
<dbReference type="InterPro" id="IPR000182">
    <property type="entry name" value="GNAT_dom"/>
</dbReference>
<evidence type="ECO:0000256" key="4">
    <source>
        <dbReference type="ARBA" id="ARBA00023251"/>
    </source>
</evidence>
<evidence type="ECO:0000313" key="8">
    <source>
        <dbReference type="EMBL" id="GDY55929.1"/>
    </source>
</evidence>
<gene>
    <name evidence="8" type="ORF">SVIO_065520</name>
</gene>
<feature type="region of interest" description="Disordered" evidence="6">
    <location>
        <begin position="194"/>
        <end position="257"/>
    </location>
</feature>
<comment type="function">
    <text evidence="1">Acyltransferase required for the direct transfer of medium- to long-chain fatty acyl moieties from a carrier protein (MbtL) on to the epsilon-amino group of lysine residue in the mycobactin core.</text>
</comment>
<dbReference type="GO" id="GO:0046677">
    <property type="term" value="P:response to antibiotic"/>
    <property type="evidence" value="ECO:0007669"/>
    <property type="project" value="UniProtKB-KW"/>
</dbReference>
<dbReference type="PANTHER" id="PTHR31438:SF1">
    <property type="entry name" value="LYSINE N-ACYLTRANSFERASE C17G9.06C-RELATED"/>
    <property type="match status" value="1"/>
</dbReference>
<comment type="caution">
    <text evidence="8">The sequence shown here is derived from an EMBL/GenBank/DDBJ whole genome shotgun (WGS) entry which is preliminary data.</text>
</comment>
<keyword evidence="9" id="KW-1185">Reference proteome</keyword>
<comment type="pathway">
    <text evidence="2">Siderophore biosynthesis; mycobactin biosynthesis.</text>
</comment>
<dbReference type="GO" id="GO:0019290">
    <property type="term" value="P:siderophore biosynthetic process"/>
    <property type="evidence" value="ECO:0007669"/>
    <property type="project" value="InterPro"/>
</dbReference>
<sequence length="257" mass="28915">MRPSPSPPPIFEYKDARLGTFALRALDPAADAALLHGWVTHPKASFWMMREADEAEVAAEYRRIHEHPHHEAFIGLYEGRPAFLAERYDPSRVELAGLYPSRTGDVGMHFLCAPADTPVHGFTLAVITAVMEFCFSDPHVRRVVVEPDVRNDAVHALNAAVGFEIVEWIAKPEKDAYLSICTRERFEAARTALAADAARADRSTRTDRTTRTDPDRIQRTDRTEGTDRTERTEQTDRTDRTSQADRTATRDAQGVTR</sequence>
<dbReference type="Pfam" id="PF13523">
    <property type="entry name" value="Acetyltransf_8"/>
    <property type="match status" value="1"/>
</dbReference>
<dbReference type="SMART" id="SM01006">
    <property type="entry name" value="AlcB"/>
    <property type="match status" value="1"/>
</dbReference>
<feature type="domain" description="N-acetyltransferase" evidence="7">
    <location>
        <begin position="44"/>
        <end position="184"/>
    </location>
</feature>
<evidence type="ECO:0000256" key="6">
    <source>
        <dbReference type="SAM" id="MobiDB-lite"/>
    </source>
</evidence>
<dbReference type="Gene3D" id="3.40.630.30">
    <property type="match status" value="1"/>
</dbReference>
<dbReference type="AlphaFoldDB" id="A0A4D4LDA7"/>
<evidence type="ECO:0000259" key="7">
    <source>
        <dbReference type="PROSITE" id="PS51186"/>
    </source>
</evidence>
<keyword evidence="4" id="KW-0046">Antibiotic resistance</keyword>
<dbReference type="SUPFAM" id="SSF55729">
    <property type="entry name" value="Acyl-CoA N-acyltransferases (Nat)"/>
    <property type="match status" value="1"/>
</dbReference>
<proteinExistence type="predicted"/>
<dbReference type="Proteomes" id="UP000301309">
    <property type="component" value="Unassembled WGS sequence"/>
</dbReference>
<name>A0A4D4LDA7_STRVO</name>
<dbReference type="PROSITE" id="PS51186">
    <property type="entry name" value="GNAT"/>
    <property type="match status" value="1"/>
</dbReference>
<dbReference type="UniPathway" id="UPA00011"/>
<reference evidence="8 9" key="1">
    <citation type="journal article" date="2020" name="Int. J. Syst. Evol. Microbiol.">
        <title>Reclassification of Streptomyces castelarensis and Streptomyces sporoclivatus as later heterotypic synonyms of Streptomyces antimycoticus.</title>
        <authorList>
            <person name="Komaki H."/>
            <person name="Tamura T."/>
        </authorList>
    </citation>
    <scope>NUCLEOTIDE SEQUENCE [LARGE SCALE GENOMIC DNA]</scope>
    <source>
        <strain evidence="8 9">NBRC 13459</strain>
    </source>
</reference>
<evidence type="ECO:0000313" key="9">
    <source>
        <dbReference type="Proteomes" id="UP000301309"/>
    </source>
</evidence>
<protein>
    <recommendedName>
        <fullName evidence="3">Lysine N-acyltransferase MbtK</fullName>
    </recommendedName>
    <alternativeName>
        <fullName evidence="5">Mycobactin synthase protein K</fullName>
    </alternativeName>
</protein>
<dbReference type="EMBL" id="BJHW01000001">
    <property type="protein sequence ID" value="GDY55929.1"/>
    <property type="molecule type" value="Genomic_DNA"/>
</dbReference>
<evidence type="ECO:0000256" key="1">
    <source>
        <dbReference type="ARBA" id="ARBA00003818"/>
    </source>
</evidence>
<evidence type="ECO:0000256" key="5">
    <source>
        <dbReference type="ARBA" id="ARBA00031122"/>
    </source>
</evidence>
<organism evidence="8 9">
    <name type="scientific">Streptomyces violaceusniger</name>
    <dbReference type="NCBI Taxonomy" id="68280"/>
    <lineage>
        <taxon>Bacteria</taxon>
        <taxon>Bacillati</taxon>
        <taxon>Actinomycetota</taxon>
        <taxon>Actinomycetes</taxon>
        <taxon>Kitasatosporales</taxon>
        <taxon>Streptomycetaceae</taxon>
        <taxon>Streptomyces</taxon>
        <taxon>Streptomyces violaceusniger group</taxon>
    </lineage>
</organism>
<dbReference type="GO" id="GO:0016410">
    <property type="term" value="F:N-acyltransferase activity"/>
    <property type="evidence" value="ECO:0007669"/>
    <property type="project" value="TreeGrafter"/>
</dbReference>